<organism evidence="2 3">
    <name type="scientific">Dreissena polymorpha</name>
    <name type="common">Zebra mussel</name>
    <name type="synonym">Mytilus polymorpha</name>
    <dbReference type="NCBI Taxonomy" id="45954"/>
    <lineage>
        <taxon>Eukaryota</taxon>
        <taxon>Metazoa</taxon>
        <taxon>Spiralia</taxon>
        <taxon>Lophotrochozoa</taxon>
        <taxon>Mollusca</taxon>
        <taxon>Bivalvia</taxon>
        <taxon>Autobranchia</taxon>
        <taxon>Heteroconchia</taxon>
        <taxon>Euheterodonta</taxon>
        <taxon>Imparidentia</taxon>
        <taxon>Neoheterodontei</taxon>
        <taxon>Myida</taxon>
        <taxon>Dreissenoidea</taxon>
        <taxon>Dreissenidae</taxon>
        <taxon>Dreissena</taxon>
    </lineage>
</organism>
<reference evidence="2" key="2">
    <citation type="submission" date="2020-11" db="EMBL/GenBank/DDBJ databases">
        <authorList>
            <person name="McCartney M.A."/>
            <person name="Auch B."/>
            <person name="Kono T."/>
            <person name="Mallez S."/>
            <person name="Becker A."/>
            <person name="Gohl D.M."/>
            <person name="Silverstein K.A.T."/>
            <person name="Koren S."/>
            <person name="Bechman K.B."/>
            <person name="Herman A."/>
            <person name="Abrahante J.E."/>
            <person name="Garbe J."/>
        </authorList>
    </citation>
    <scope>NUCLEOTIDE SEQUENCE</scope>
    <source>
        <strain evidence="2">Duluth1</strain>
        <tissue evidence="2">Whole animal</tissue>
    </source>
</reference>
<dbReference type="Proteomes" id="UP000828390">
    <property type="component" value="Unassembled WGS sequence"/>
</dbReference>
<reference evidence="2" key="1">
    <citation type="journal article" date="2019" name="bioRxiv">
        <title>The Genome of the Zebra Mussel, Dreissena polymorpha: A Resource for Invasive Species Research.</title>
        <authorList>
            <person name="McCartney M.A."/>
            <person name="Auch B."/>
            <person name="Kono T."/>
            <person name="Mallez S."/>
            <person name="Zhang Y."/>
            <person name="Obille A."/>
            <person name="Becker A."/>
            <person name="Abrahante J.E."/>
            <person name="Garbe J."/>
            <person name="Badalamenti J.P."/>
            <person name="Herman A."/>
            <person name="Mangelson H."/>
            <person name="Liachko I."/>
            <person name="Sullivan S."/>
            <person name="Sone E.D."/>
            <person name="Koren S."/>
            <person name="Silverstein K.A.T."/>
            <person name="Beckman K.B."/>
            <person name="Gohl D.M."/>
        </authorList>
    </citation>
    <scope>NUCLEOTIDE SEQUENCE</scope>
    <source>
        <strain evidence="2">Duluth1</strain>
        <tissue evidence="2">Whole animal</tissue>
    </source>
</reference>
<dbReference type="AlphaFoldDB" id="A0A9D4D8S4"/>
<protein>
    <submittedName>
        <fullName evidence="2">Uncharacterized protein</fullName>
    </submittedName>
</protein>
<feature type="compositionally biased region" description="Basic residues" evidence="1">
    <location>
        <begin position="143"/>
        <end position="153"/>
    </location>
</feature>
<accession>A0A9D4D8S4</accession>
<comment type="caution">
    <text evidence="2">The sequence shown here is derived from an EMBL/GenBank/DDBJ whole genome shotgun (WGS) entry which is preliminary data.</text>
</comment>
<proteinExistence type="predicted"/>
<evidence type="ECO:0000256" key="1">
    <source>
        <dbReference type="SAM" id="MobiDB-lite"/>
    </source>
</evidence>
<feature type="region of interest" description="Disordered" evidence="1">
    <location>
        <begin position="131"/>
        <end position="153"/>
    </location>
</feature>
<name>A0A9D4D8S4_DREPO</name>
<keyword evidence="3" id="KW-1185">Reference proteome</keyword>
<dbReference type="EMBL" id="JAIWYP010000011">
    <property type="protein sequence ID" value="KAH3739926.1"/>
    <property type="molecule type" value="Genomic_DNA"/>
</dbReference>
<evidence type="ECO:0000313" key="3">
    <source>
        <dbReference type="Proteomes" id="UP000828390"/>
    </source>
</evidence>
<evidence type="ECO:0000313" key="2">
    <source>
        <dbReference type="EMBL" id="KAH3739926.1"/>
    </source>
</evidence>
<gene>
    <name evidence="2" type="ORF">DPMN_046616</name>
</gene>
<sequence length="153" mass="17795">MPKTPEKFAQVIGHIFLNSTPRKKTSIRRIGISNSPRKDEAYSKFIIGTIQSIKEKRQKKWLAVKRCLIDSMKSTRKVRNYKKKLEATGLSYRALKIYKQDDLSDPTSYRRKRRQNCLTKDTIEQVNNHYKASASFVPDKKPGSKKTFKKSTP</sequence>